<dbReference type="AlphaFoldDB" id="A0AAE1F935"/>
<dbReference type="Proteomes" id="UP001286313">
    <property type="component" value="Unassembled WGS sequence"/>
</dbReference>
<accession>A0AAE1F935</accession>
<evidence type="ECO:0000256" key="1">
    <source>
        <dbReference type="SAM" id="Phobius"/>
    </source>
</evidence>
<evidence type="ECO:0000313" key="3">
    <source>
        <dbReference type="Proteomes" id="UP001286313"/>
    </source>
</evidence>
<organism evidence="2 3">
    <name type="scientific">Petrolisthes cinctipes</name>
    <name type="common">Flat porcelain crab</name>
    <dbReference type="NCBI Taxonomy" id="88211"/>
    <lineage>
        <taxon>Eukaryota</taxon>
        <taxon>Metazoa</taxon>
        <taxon>Ecdysozoa</taxon>
        <taxon>Arthropoda</taxon>
        <taxon>Crustacea</taxon>
        <taxon>Multicrustacea</taxon>
        <taxon>Malacostraca</taxon>
        <taxon>Eumalacostraca</taxon>
        <taxon>Eucarida</taxon>
        <taxon>Decapoda</taxon>
        <taxon>Pleocyemata</taxon>
        <taxon>Anomura</taxon>
        <taxon>Galatheoidea</taxon>
        <taxon>Porcellanidae</taxon>
        <taxon>Petrolisthes</taxon>
    </lineage>
</organism>
<keyword evidence="3" id="KW-1185">Reference proteome</keyword>
<protein>
    <submittedName>
        <fullName evidence="2">Uncharacterized protein</fullName>
    </submittedName>
</protein>
<keyword evidence="1" id="KW-0812">Transmembrane</keyword>
<gene>
    <name evidence="2" type="ORF">Pcinc_025790</name>
</gene>
<feature type="transmembrane region" description="Helical" evidence="1">
    <location>
        <begin position="58"/>
        <end position="76"/>
    </location>
</feature>
<keyword evidence="1" id="KW-1133">Transmembrane helix</keyword>
<evidence type="ECO:0000313" key="2">
    <source>
        <dbReference type="EMBL" id="KAK3868847.1"/>
    </source>
</evidence>
<reference evidence="2" key="1">
    <citation type="submission" date="2023-10" db="EMBL/GenBank/DDBJ databases">
        <title>Genome assemblies of two species of porcelain crab, Petrolisthes cinctipes and Petrolisthes manimaculis (Anomura: Porcellanidae).</title>
        <authorList>
            <person name="Angst P."/>
        </authorList>
    </citation>
    <scope>NUCLEOTIDE SEQUENCE</scope>
    <source>
        <strain evidence="2">PB745_01</strain>
        <tissue evidence="2">Gill</tissue>
    </source>
</reference>
<name>A0AAE1F935_PETCI</name>
<comment type="caution">
    <text evidence="2">The sequence shown here is derived from an EMBL/GenBank/DDBJ whole genome shotgun (WGS) entry which is preliminary data.</text>
</comment>
<sequence length="87" mass="9868">MGLSSPWYKKVNRARFNKKMIVSLLVLSLSVSQVAVFVHKSLSPKMTGWYLLEFTLNATVTYLLVAALPHLVRIASKVPASDKYRRM</sequence>
<keyword evidence="1" id="KW-0472">Membrane</keyword>
<dbReference type="EMBL" id="JAWQEG010002938">
    <property type="protein sequence ID" value="KAK3868847.1"/>
    <property type="molecule type" value="Genomic_DNA"/>
</dbReference>
<proteinExistence type="predicted"/>